<feature type="transmembrane region" description="Helical" evidence="5">
    <location>
        <begin position="73"/>
        <end position="98"/>
    </location>
</feature>
<keyword evidence="4 5" id="KW-0472">Membrane</keyword>
<comment type="similarity">
    <text evidence="5">Belongs to the ABC-2 integral membrane protein family.</text>
</comment>
<evidence type="ECO:0000256" key="5">
    <source>
        <dbReference type="RuleBase" id="RU361157"/>
    </source>
</evidence>
<keyword evidence="5" id="KW-1003">Cell membrane</keyword>
<keyword evidence="3 5" id="KW-1133">Transmembrane helix</keyword>
<evidence type="ECO:0000256" key="3">
    <source>
        <dbReference type="ARBA" id="ARBA00022989"/>
    </source>
</evidence>
<reference evidence="8" key="1">
    <citation type="submission" date="2023-12" db="EMBL/GenBank/DDBJ databases">
        <title>Novel isolates from deep terrestrial aquifers shed light on the physiology and ecology of the class Limnochordia.</title>
        <authorList>
            <person name="Karnachuk O.V."/>
            <person name="Lukina A.P."/>
            <person name="Avakyan M.R."/>
            <person name="Kadnikov V."/>
            <person name="Begmatov S."/>
            <person name="Beletsky A.V."/>
            <person name="Mardanov A.V."/>
            <person name="Ravin N.V."/>
        </authorList>
    </citation>
    <scope>NUCLEOTIDE SEQUENCE [LARGE SCALE GENOMIC DNA]</scope>
    <source>
        <strain evidence="8">LN</strain>
    </source>
</reference>
<evidence type="ECO:0000256" key="4">
    <source>
        <dbReference type="ARBA" id="ARBA00023136"/>
    </source>
</evidence>
<evidence type="ECO:0000256" key="1">
    <source>
        <dbReference type="ARBA" id="ARBA00004141"/>
    </source>
</evidence>
<accession>A0ABZ1BSK3</accession>
<keyword evidence="5" id="KW-0813">Transport</keyword>
<evidence type="ECO:0000313" key="7">
    <source>
        <dbReference type="EMBL" id="WRP15593.1"/>
    </source>
</evidence>
<keyword evidence="2 5" id="KW-0812">Transmembrane</keyword>
<feature type="transmembrane region" description="Helical" evidence="5">
    <location>
        <begin position="159"/>
        <end position="183"/>
    </location>
</feature>
<keyword evidence="8" id="KW-1185">Reference proteome</keyword>
<protein>
    <recommendedName>
        <fullName evidence="5">Transport permease protein</fullName>
    </recommendedName>
</protein>
<dbReference type="PIRSF" id="PIRSF006648">
    <property type="entry name" value="DrrB"/>
    <property type="match status" value="1"/>
</dbReference>
<feature type="domain" description="ABC transmembrane type-2" evidence="6">
    <location>
        <begin position="31"/>
        <end position="268"/>
    </location>
</feature>
<dbReference type="PANTHER" id="PTHR43229:SF2">
    <property type="entry name" value="NODULATION PROTEIN J"/>
    <property type="match status" value="1"/>
</dbReference>
<evidence type="ECO:0000256" key="2">
    <source>
        <dbReference type="ARBA" id="ARBA00022692"/>
    </source>
</evidence>
<feature type="transmembrane region" description="Helical" evidence="5">
    <location>
        <begin position="118"/>
        <end position="147"/>
    </location>
</feature>
<name>A0ABZ1BSK3_9FIRM</name>
<dbReference type="InterPro" id="IPR051784">
    <property type="entry name" value="Nod_factor_ABC_transporter"/>
</dbReference>
<dbReference type="InterPro" id="IPR047817">
    <property type="entry name" value="ABC2_TM_bact-type"/>
</dbReference>
<dbReference type="PROSITE" id="PS51012">
    <property type="entry name" value="ABC_TM2"/>
    <property type="match status" value="1"/>
</dbReference>
<feature type="transmembrane region" description="Helical" evidence="5">
    <location>
        <begin position="195"/>
        <end position="221"/>
    </location>
</feature>
<dbReference type="InterPro" id="IPR013525">
    <property type="entry name" value="ABC2_TM"/>
</dbReference>
<comment type="caution">
    <text evidence="5">Lacks conserved residue(s) required for the propagation of feature annotation.</text>
</comment>
<evidence type="ECO:0000259" key="6">
    <source>
        <dbReference type="PROSITE" id="PS51012"/>
    </source>
</evidence>
<proteinExistence type="inferred from homology"/>
<dbReference type="EMBL" id="CP141614">
    <property type="protein sequence ID" value="WRP15593.1"/>
    <property type="molecule type" value="Genomic_DNA"/>
</dbReference>
<organism evidence="7 8">
    <name type="scientific">Geochorda subterranea</name>
    <dbReference type="NCBI Taxonomy" id="3109564"/>
    <lineage>
        <taxon>Bacteria</taxon>
        <taxon>Bacillati</taxon>
        <taxon>Bacillota</taxon>
        <taxon>Limnochordia</taxon>
        <taxon>Limnochordales</taxon>
        <taxon>Geochordaceae</taxon>
        <taxon>Geochorda</taxon>
    </lineage>
</organism>
<dbReference type="InterPro" id="IPR000412">
    <property type="entry name" value="ABC_2_transport"/>
</dbReference>
<dbReference type="Proteomes" id="UP001333102">
    <property type="component" value="Chromosome"/>
</dbReference>
<dbReference type="PANTHER" id="PTHR43229">
    <property type="entry name" value="NODULATION PROTEIN J"/>
    <property type="match status" value="1"/>
</dbReference>
<feature type="transmembrane region" description="Helical" evidence="5">
    <location>
        <begin position="241"/>
        <end position="262"/>
    </location>
</feature>
<evidence type="ECO:0000313" key="8">
    <source>
        <dbReference type="Proteomes" id="UP001333102"/>
    </source>
</evidence>
<sequence length="281" mass="29953">MRGGGAVIVDALRVLVATVWREWLVFVRYPLNAVMRLVEPIMWLTPVYFLGRAFATADGRLPGFEAATGTSNFLSFVLLGSIVGSYISAVFWGLGFALKQQMDEGTLEALWLTPNSRLWLLVGRSLFGLVVTGLNTISVLVLAHFLFGFSPGGPLGAALLVLVPTVVALYGFGFAYAALVLFAREANFLTDVGSFLIQVLSGINFPVTALPRALMILALALPVTYGIDLMRALVLGTRPLVTLPVGVAILTLAAVGFVVVGVRAFKGAERRIQASGAVGMH</sequence>
<dbReference type="RefSeq" id="WP_324669999.1">
    <property type="nucleotide sequence ID" value="NZ_CP141614.1"/>
</dbReference>
<gene>
    <name evidence="7" type="ORF">VLY81_05370</name>
</gene>
<dbReference type="Pfam" id="PF01061">
    <property type="entry name" value="ABC2_membrane"/>
    <property type="match status" value="1"/>
</dbReference>
<comment type="subcellular location">
    <subcellularLocation>
        <location evidence="5">Cell membrane</location>
        <topology evidence="5">Multi-pass membrane protein</topology>
    </subcellularLocation>
    <subcellularLocation>
        <location evidence="1">Membrane</location>
        <topology evidence="1">Multi-pass membrane protein</topology>
    </subcellularLocation>
</comment>